<organism evidence="2 3">
    <name type="scientific">Fusarium poae</name>
    <dbReference type="NCBI Taxonomy" id="36050"/>
    <lineage>
        <taxon>Eukaryota</taxon>
        <taxon>Fungi</taxon>
        <taxon>Dikarya</taxon>
        <taxon>Ascomycota</taxon>
        <taxon>Pezizomycotina</taxon>
        <taxon>Sordariomycetes</taxon>
        <taxon>Hypocreomycetidae</taxon>
        <taxon>Hypocreales</taxon>
        <taxon>Nectriaceae</taxon>
        <taxon>Fusarium</taxon>
    </lineage>
</organism>
<dbReference type="AlphaFoldDB" id="A0A1B8AG75"/>
<feature type="compositionally biased region" description="Basic and acidic residues" evidence="1">
    <location>
        <begin position="51"/>
        <end position="60"/>
    </location>
</feature>
<dbReference type="EMBL" id="LYXU01000004">
    <property type="protein sequence ID" value="OBS19463.1"/>
    <property type="molecule type" value="Genomic_DNA"/>
</dbReference>
<name>A0A1B8AG75_FUSPO</name>
<comment type="caution">
    <text evidence="2">The sequence shown here is derived from an EMBL/GenBank/DDBJ whole genome shotgun (WGS) entry which is preliminary data.</text>
</comment>
<sequence>MDTSSTSFDTEPTRQTYCSALIKRWLGEPWKVNAAKGPLVTSVPHICMRDETGARSERTSTTKHPPIQAFWLGPGPRTCQHGTHVARQSSSRLQGQHRPAPLCRYAIAIMLNSAASM</sequence>
<accession>A0A1B8AG75</accession>
<feature type="region of interest" description="Disordered" evidence="1">
    <location>
        <begin position="51"/>
        <end position="73"/>
    </location>
</feature>
<evidence type="ECO:0000313" key="3">
    <source>
        <dbReference type="Proteomes" id="UP000091967"/>
    </source>
</evidence>
<protein>
    <submittedName>
        <fullName evidence="2">Uncharacterized protein</fullName>
    </submittedName>
</protein>
<evidence type="ECO:0000256" key="1">
    <source>
        <dbReference type="SAM" id="MobiDB-lite"/>
    </source>
</evidence>
<evidence type="ECO:0000313" key="2">
    <source>
        <dbReference type="EMBL" id="OBS19463.1"/>
    </source>
</evidence>
<dbReference type="Proteomes" id="UP000091967">
    <property type="component" value="Unassembled WGS sequence"/>
</dbReference>
<gene>
    <name evidence="2" type="ORF">FPOA_11188</name>
</gene>
<keyword evidence="3" id="KW-1185">Reference proteome</keyword>
<proteinExistence type="predicted"/>
<reference evidence="2 3" key="1">
    <citation type="submission" date="2016-06" db="EMBL/GenBank/DDBJ databases">
        <title>Living apart together: crosstalk between the core and supernumerary genomes in a fungal plant pathogen.</title>
        <authorList>
            <person name="Vanheule A."/>
            <person name="Audenaert K."/>
            <person name="Warris S."/>
            <person name="Van De Geest H."/>
            <person name="Schijlen E."/>
            <person name="Hofte M."/>
            <person name="De Saeger S."/>
            <person name="Haesaert G."/>
            <person name="Waalwijk C."/>
            <person name="Van Der Lee T."/>
        </authorList>
    </citation>
    <scope>NUCLEOTIDE SEQUENCE [LARGE SCALE GENOMIC DNA]</scope>
    <source>
        <strain evidence="2 3">2516</strain>
    </source>
</reference>